<gene>
    <name evidence="2" type="ORF">TWF696_008693</name>
</gene>
<organism evidence="2 3">
    <name type="scientific">Orbilia brochopaga</name>
    <dbReference type="NCBI Taxonomy" id="3140254"/>
    <lineage>
        <taxon>Eukaryota</taxon>
        <taxon>Fungi</taxon>
        <taxon>Dikarya</taxon>
        <taxon>Ascomycota</taxon>
        <taxon>Pezizomycotina</taxon>
        <taxon>Orbiliomycetes</taxon>
        <taxon>Orbiliales</taxon>
        <taxon>Orbiliaceae</taxon>
        <taxon>Orbilia</taxon>
    </lineage>
</organism>
<reference evidence="2 3" key="1">
    <citation type="submission" date="2019-10" db="EMBL/GenBank/DDBJ databases">
        <authorList>
            <person name="Palmer J.M."/>
        </authorList>
    </citation>
    <scope>NUCLEOTIDE SEQUENCE [LARGE SCALE GENOMIC DNA]</scope>
    <source>
        <strain evidence="2 3">TWF696</strain>
    </source>
</reference>
<feature type="region of interest" description="Disordered" evidence="1">
    <location>
        <begin position="1"/>
        <end position="23"/>
    </location>
</feature>
<feature type="compositionally biased region" description="Polar residues" evidence="1">
    <location>
        <begin position="1"/>
        <end position="18"/>
    </location>
</feature>
<protein>
    <submittedName>
        <fullName evidence="2">Uncharacterized protein</fullName>
    </submittedName>
</protein>
<proteinExistence type="predicted"/>
<dbReference type="AlphaFoldDB" id="A0AAV9UGU1"/>
<dbReference type="Proteomes" id="UP001375240">
    <property type="component" value="Unassembled WGS sequence"/>
</dbReference>
<evidence type="ECO:0000313" key="3">
    <source>
        <dbReference type="Proteomes" id="UP001375240"/>
    </source>
</evidence>
<feature type="compositionally biased region" description="Basic and acidic residues" evidence="1">
    <location>
        <begin position="560"/>
        <end position="573"/>
    </location>
</feature>
<comment type="caution">
    <text evidence="2">The sequence shown here is derived from an EMBL/GenBank/DDBJ whole genome shotgun (WGS) entry which is preliminary data.</text>
</comment>
<name>A0AAV9UGU1_9PEZI</name>
<evidence type="ECO:0000313" key="2">
    <source>
        <dbReference type="EMBL" id="KAK6341623.1"/>
    </source>
</evidence>
<dbReference type="EMBL" id="JAVHNQ010000007">
    <property type="protein sequence ID" value="KAK6341623.1"/>
    <property type="molecule type" value="Genomic_DNA"/>
</dbReference>
<keyword evidence="3" id="KW-1185">Reference proteome</keyword>
<accession>A0AAV9UGU1</accession>
<feature type="region of interest" description="Disordered" evidence="1">
    <location>
        <begin position="560"/>
        <end position="588"/>
    </location>
</feature>
<sequence length="632" mass="69669">MLLSTTADISSMTKSLNPSAPPFKPPTFVPRASARPFVPAKAIVGVTSNAMEGVLQPTSKPMFDTSSAKMDQDDSDQSSSLTELIQKITINDQAKQQNLAQQKLERFVYLTTRGVFVQSLYKAITCLSSSTAQHILKNHVKELPVLLKLFKMEDLVDAVVSMHGLRVYSSPPDVVQQRWPWLHDGDVAELSLIDISPYSTPVNLAFQREAMKPTFPGSNVGANVNDPHDNLPGFKMGKHLQPPSTVADSLLSEDMSTMISFDPSNEAFTPIDPYSSHFPYPTQRTILKESQRILKTALYEFAKSYLPDKLTLQAFEYPASSSLGQWVLMVQDAISTADVKDMKGKLVAIGLSYPNLLDPASELHDLLSKRQHITTADLKKLLVGILKLTEILGASACSAQQLALNEYTSALAEDLKKKLEEIQIPFRNALKQIADSKAKLTRDEEAATKIYREKEKLVQKQFLLDPGVLKAIISPKAQSTDAVEPKPTALARRNSIIRISADMFTTPDICVWGPDKQMVDYRRANAGMEPANAGATVYHPAWDPAAFDQALEQLAVGHKDPKENRSTRDDDIFPHIANSRNPTIPGPGLEGSRYATGNIFVPPKPGKFAIPIKAPPKEEFVTEKENGLLIKL</sequence>
<evidence type="ECO:0000256" key="1">
    <source>
        <dbReference type="SAM" id="MobiDB-lite"/>
    </source>
</evidence>